<dbReference type="InterPro" id="IPR037497">
    <property type="entry name" value="PGR5"/>
</dbReference>
<feature type="compositionally biased region" description="Low complexity" evidence="2">
    <location>
        <begin position="89"/>
        <end position="99"/>
    </location>
</feature>
<dbReference type="Gene3D" id="1.10.238.10">
    <property type="entry name" value="EF-hand"/>
    <property type="match status" value="1"/>
</dbReference>
<reference evidence="5 6" key="1">
    <citation type="submission" date="2024-10" db="EMBL/GenBank/DDBJ databases">
        <title>Updated reference genomes for cyclostephanoid diatoms.</title>
        <authorList>
            <person name="Roberts W.R."/>
            <person name="Alverson A.J."/>
        </authorList>
    </citation>
    <scope>NUCLEOTIDE SEQUENCE [LARGE SCALE GENOMIC DNA]</scope>
    <source>
        <strain evidence="5 6">AJA228-03</strain>
    </source>
</reference>
<evidence type="ECO:0000256" key="2">
    <source>
        <dbReference type="SAM" id="MobiDB-lite"/>
    </source>
</evidence>
<evidence type="ECO:0000256" key="3">
    <source>
        <dbReference type="SAM" id="SignalP"/>
    </source>
</evidence>
<evidence type="ECO:0000313" key="5">
    <source>
        <dbReference type="EMBL" id="KAL3817422.1"/>
    </source>
</evidence>
<dbReference type="InterPro" id="IPR002048">
    <property type="entry name" value="EF_hand_dom"/>
</dbReference>
<dbReference type="AlphaFoldDB" id="A0ABD3RYY8"/>
<feature type="region of interest" description="Disordered" evidence="2">
    <location>
        <begin position="75"/>
        <end position="126"/>
    </location>
</feature>
<dbReference type="InterPro" id="IPR018247">
    <property type="entry name" value="EF_Hand_1_Ca_BS"/>
</dbReference>
<dbReference type="CDD" id="cd00051">
    <property type="entry name" value="EFh"/>
    <property type="match status" value="1"/>
</dbReference>
<keyword evidence="1" id="KW-0106">Calcium</keyword>
<feature type="chain" id="PRO_5044817627" description="EF-hand domain-containing protein" evidence="3">
    <location>
        <begin position="20"/>
        <end position="261"/>
    </location>
</feature>
<dbReference type="Pfam" id="PF13499">
    <property type="entry name" value="EF-hand_7"/>
    <property type="match status" value="1"/>
</dbReference>
<evidence type="ECO:0000313" key="6">
    <source>
        <dbReference type="Proteomes" id="UP001530377"/>
    </source>
</evidence>
<dbReference type="SMART" id="SM00054">
    <property type="entry name" value="EFh"/>
    <property type="match status" value="2"/>
</dbReference>
<dbReference type="PROSITE" id="PS00018">
    <property type="entry name" value="EF_HAND_1"/>
    <property type="match status" value="1"/>
</dbReference>
<dbReference type="InterPro" id="IPR011992">
    <property type="entry name" value="EF-hand-dom_pair"/>
</dbReference>
<keyword evidence="3" id="KW-0732">Signal</keyword>
<keyword evidence="6" id="KW-1185">Reference proteome</keyword>
<feature type="domain" description="EF-hand" evidence="4">
    <location>
        <begin position="172"/>
        <end position="207"/>
    </location>
</feature>
<name>A0ABD3RYY8_9STRA</name>
<protein>
    <recommendedName>
        <fullName evidence="4">EF-hand domain-containing protein</fullName>
    </recommendedName>
</protein>
<comment type="caution">
    <text evidence="5">The sequence shown here is derived from an EMBL/GenBank/DDBJ whole genome shotgun (WGS) entry which is preliminary data.</text>
</comment>
<feature type="signal peptide" evidence="3">
    <location>
        <begin position="1"/>
        <end position="19"/>
    </location>
</feature>
<dbReference type="PROSITE" id="PS50222">
    <property type="entry name" value="EF_HAND_2"/>
    <property type="match status" value="1"/>
</dbReference>
<sequence>MINRKSIIIALAAAATTNAFVVPSHLTAHQSSTTSRPRFGPVFHHGSTSLSASSAKSAEEDLELTVKVIMASITDDGSGVDDSDDDATPDVTPAAETTTMIMDIPPSPATQKPTAPKKKAGGNPHKEGVFSPIVVAAGAVLGEEQLNKIRGKVIALHSDLIKSFVDTADSTFGKAVLRQLFNFVDADKSGYLDKKEVATALDMLGFKWLGEKQVDGIFARADADGDSEISLEEFMIEAPKTLRTNLVKLAKSNGGEMGLLV</sequence>
<dbReference type="Proteomes" id="UP001530377">
    <property type="component" value="Unassembled WGS sequence"/>
</dbReference>
<evidence type="ECO:0000259" key="4">
    <source>
        <dbReference type="PROSITE" id="PS50222"/>
    </source>
</evidence>
<dbReference type="PANTHER" id="PTHR35709">
    <property type="entry name" value="PROTEIN PROTON GRADIENT REGULATION 5, CHLOROPLASTIC"/>
    <property type="match status" value="1"/>
</dbReference>
<evidence type="ECO:0000256" key="1">
    <source>
        <dbReference type="ARBA" id="ARBA00022837"/>
    </source>
</evidence>
<proteinExistence type="predicted"/>
<dbReference type="SUPFAM" id="SSF47473">
    <property type="entry name" value="EF-hand"/>
    <property type="match status" value="1"/>
</dbReference>
<feature type="compositionally biased region" description="Acidic residues" evidence="2">
    <location>
        <begin position="78"/>
        <end position="88"/>
    </location>
</feature>
<gene>
    <name evidence="5" type="ORF">ACHAXA_011051</name>
</gene>
<dbReference type="PANTHER" id="PTHR35709:SF1">
    <property type="entry name" value="PROTEIN PROTON GRADIENT REGULATION 5, CHLOROPLASTIC"/>
    <property type="match status" value="1"/>
</dbReference>
<organism evidence="5 6">
    <name type="scientific">Cyclostephanos tholiformis</name>
    <dbReference type="NCBI Taxonomy" id="382380"/>
    <lineage>
        <taxon>Eukaryota</taxon>
        <taxon>Sar</taxon>
        <taxon>Stramenopiles</taxon>
        <taxon>Ochrophyta</taxon>
        <taxon>Bacillariophyta</taxon>
        <taxon>Coscinodiscophyceae</taxon>
        <taxon>Thalassiosirophycidae</taxon>
        <taxon>Stephanodiscales</taxon>
        <taxon>Stephanodiscaceae</taxon>
        <taxon>Cyclostephanos</taxon>
    </lineage>
</organism>
<dbReference type="EMBL" id="JALLPB020000105">
    <property type="protein sequence ID" value="KAL3817422.1"/>
    <property type="molecule type" value="Genomic_DNA"/>
</dbReference>
<accession>A0ABD3RYY8</accession>